<dbReference type="InterPro" id="IPR027843">
    <property type="entry name" value="DUF4440"/>
</dbReference>
<dbReference type="Proteomes" id="UP001597508">
    <property type="component" value="Unassembled WGS sequence"/>
</dbReference>
<reference evidence="3" key="1">
    <citation type="journal article" date="2019" name="Int. J. Syst. Evol. Microbiol.">
        <title>The Global Catalogue of Microorganisms (GCM) 10K type strain sequencing project: providing services to taxonomists for standard genome sequencing and annotation.</title>
        <authorList>
            <consortium name="The Broad Institute Genomics Platform"/>
            <consortium name="The Broad Institute Genome Sequencing Center for Infectious Disease"/>
            <person name="Wu L."/>
            <person name="Ma J."/>
        </authorList>
    </citation>
    <scope>NUCLEOTIDE SEQUENCE [LARGE SCALE GENOMIC DNA]</scope>
    <source>
        <strain evidence="3">KCTC 52127</strain>
    </source>
</reference>
<evidence type="ECO:0000259" key="1">
    <source>
        <dbReference type="Pfam" id="PF14534"/>
    </source>
</evidence>
<dbReference type="Gene3D" id="3.10.450.50">
    <property type="match status" value="1"/>
</dbReference>
<feature type="domain" description="DUF4440" evidence="1">
    <location>
        <begin position="30"/>
        <end position="142"/>
    </location>
</feature>
<dbReference type="RefSeq" id="WP_379667524.1">
    <property type="nucleotide sequence ID" value="NZ_JBHULH010000012.1"/>
</dbReference>
<accession>A0ABW5LVH0</accession>
<dbReference type="SUPFAM" id="SSF54427">
    <property type="entry name" value="NTF2-like"/>
    <property type="match status" value="1"/>
</dbReference>
<protein>
    <submittedName>
        <fullName evidence="2">Nuclear transport factor 2 family protein</fullName>
    </submittedName>
</protein>
<name>A0ABW5LVH0_9FLAO</name>
<sequence>MRSLFKISGFFIGFLLLSQCAPKTGSEKELRSAIKKFNTAFQEGNVELLSSMITDGYSHTNGTSKMIGRDVWLNYLKKRAKDIEAGKIKVLAYTMDELDIQLLQNSAIVTARIQVETQQQDTVVQNAYRVTNIWTFQDGKWKRAGFHDGKIQ</sequence>
<comment type="caution">
    <text evidence="2">The sequence shown here is derived from an EMBL/GenBank/DDBJ whole genome shotgun (WGS) entry which is preliminary data.</text>
</comment>
<organism evidence="2 3">
    <name type="scientific">Pseudotenacibaculum haliotis</name>
    <dbReference type="NCBI Taxonomy" id="1862138"/>
    <lineage>
        <taxon>Bacteria</taxon>
        <taxon>Pseudomonadati</taxon>
        <taxon>Bacteroidota</taxon>
        <taxon>Flavobacteriia</taxon>
        <taxon>Flavobacteriales</taxon>
        <taxon>Flavobacteriaceae</taxon>
        <taxon>Pseudotenacibaculum</taxon>
    </lineage>
</organism>
<proteinExistence type="predicted"/>
<keyword evidence="3" id="KW-1185">Reference proteome</keyword>
<gene>
    <name evidence="2" type="ORF">ACFSRZ_15690</name>
</gene>
<dbReference type="Pfam" id="PF14534">
    <property type="entry name" value="DUF4440"/>
    <property type="match status" value="1"/>
</dbReference>
<evidence type="ECO:0000313" key="2">
    <source>
        <dbReference type="EMBL" id="MFD2568818.1"/>
    </source>
</evidence>
<dbReference type="EMBL" id="JBHULH010000012">
    <property type="protein sequence ID" value="MFD2568818.1"/>
    <property type="molecule type" value="Genomic_DNA"/>
</dbReference>
<evidence type="ECO:0000313" key="3">
    <source>
        <dbReference type="Proteomes" id="UP001597508"/>
    </source>
</evidence>
<dbReference type="InterPro" id="IPR032710">
    <property type="entry name" value="NTF2-like_dom_sf"/>
</dbReference>